<dbReference type="PANTHER" id="PTHR43830:SF3">
    <property type="entry name" value="PROTEIN PSP1"/>
    <property type="match status" value="1"/>
</dbReference>
<feature type="region of interest" description="Disordered" evidence="1">
    <location>
        <begin position="155"/>
        <end position="176"/>
    </location>
</feature>
<dbReference type="EMBL" id="JAAAJA010000105">
    <property type="protein sequence ID" value="KAG0262156.1"/>
    <property type="molecule type" value="Genomic_DNA"/>
</dbReference>
<proteinExistence type="predicted"/>
<dbReference type="InterPro" id="IPR007557">
    <property type="entry name" value="PSP1_C"/>
</dbReference>
<dbReference type="AlphaFoldDB" id="A0A9P6Q758"/>
<dbReference type="GO" id="GO:0005737">
    <property type="term" value="C:cytoplasm"/>
    <property type="evidence" value="ECO:0007669"/>
    <property type="project" value="TreeGrafter"/>
</dbReference>
<reference evidence="3" key="1">
    <citation type="journal article" date="2020" name="Fungal Divers.">
        <title>Resolving the Mortierellaceae phylogeny through synthesis of multi-gene phylogenetics and phylogenomics.</title>
        <authorList>
            <person name="Vandepol N."/>
            <person name="Liber J."/>
            <person name="Desiro A."/>
            <person name="Na H."/>
            <person name="Kennedy M."/>
            <person name="Barry K."/>
            <person name="Grigoriev I.V."/>
            <person name="Miller A.N."/>
            <person name="O'Donnell K."/>
            <person name="Stajich J.E."/>
            <person name="Bonito G."/>
        </authorList>
    </citation>
    <scope>NUCLEOTIDE SEQUENCE</scope>
    <source>
        <strain evidence="3">KOD948</strain>
    </source>
</reference>
<feature type="region of interest" description="Disordered" evidence="1">
    <location>
        <begin position="208"/>
        <end position="304"/>
    </location>
</feature>
<feature type="compositionally biased region" description="Low complexity" evidence="1">
    <location>
        <begin position="95"/>
        <end position="109"/>
    </location>
</feature>
<comment type="caution">
    <text evidence="3">The sequence shown here is derived from an EMBL/GenBank/DDBJ whole genome shotgun (WGS) entry which is preliminary data.</text>
</comment>
<feature type="compositionally biased region" description="Basic and acidic residues" evidence="1">
    <location>
        <begin position="46"/>
        <end position="55"/>
    </location>
</feature>
<gene>
    <name evidence="3" type="ORF">BG011_000276</name>
</gene>
<protein>
    <recommendedName>
        <fullName evidence="2">PSP1 C-terminal domain-containing protein</fullName>
    </recommendedName>
</protein>
<organism evidence="3 4">
    <name type="scientific">Mortierella polycephala</name>
    <dbReference type="NCBI Taxonomy" id="41804"/>
    <lineage>
        <taxon>Eukaryota</taxon>
        <taxon>Fungi</taxon>
        <taxon>Fungi incertae sedis</taxon>
        <taxon>Mucoromycota</taxon>
        <taxon>Mortierellomycotina</taxon>
        <taxon>Mortierellomycetes</taxon>
        <taxon>Mortierellales</taxon>
        <taxon>Mortierellaceae</taxon>
        <taxon>Mortierella</taxon>
    </lineage>
</organism>
<feature type="region of interest" description="Disordered" evidence="1">
    <location>
        <begin position="95"/>
        <end position="115"/>
    </location>
</feature>
<dbReference type="Proteomes" id="UP000726737">
    <property type="component" value="Unassembled WGS sequence"/>
</dbReference>
<name>A0A9P6Q758_9FUNG</name>
<dbReference type="PANTHER" id="PTHR43830">
    <property type="entry name" value="PROTEIN PSP1"/>
    <property type="match status" value="1"/>
</dbReference>
<evidence type="ECO:0000313" key="3">
    <source>
        <dbReference type="EMBL" id="KAG0262156.1"/>
    </source>
</evidence>
<accession>A0A9P6Q758</accession>
<feature type="domain" description="PSP1 C-terminal" evidence="2">
    <location>
        <begin position="690"/>
        <end position="738"/>
    </location>
</feature>
<dbReference type="InterPro" id="IPR047767">
    <property type="entry name" value="PSP1-like"/>
</dbReference>
<dbReference type="Pfam" id="PF04468">
    <property type="entry name" value="PSP1"/>
    <property type="match status" value="1"/>
</dbReference>
<evidence type="ECO:0000313" key="4">
    <source>
        <dbReference type="Proteomes" id="UP000726737"/>
    </source>
</evidence>
<feature type="compositionally biased region" description="Polar residues" evidence="1">
    <location>
        <begin position="280"/>
        <end position="297"/>
    </location>
</feature>
<keyword evidence="4" id="KW-1185">Reference proteome</keyword>
<evidence type="ECO:0000259" key="2">
    <source>
        <dbReference type="Pfam" id="PF04468"/>
    </source>
</evidence>
<dbReference type="OrthoDB" id="243127at2759"/>
<sequence>MENKQSGLVTPPIVSPRPIQTQKPLSADESWKIVGSPPNRPLLSPPEEKEKNRVFQDSDITTVEGNRARAINSTLSATNLLDLTDSTISSFSLGAGAGNESSSASSASSPTTPQYMQARQRMPFINTSGSHHRTVGFADDTRASVFTLDPTLEKTTTTPQSAAHFKSASTGALGSGHLETRSFHSSMMGNNSYALVAGVKSSTAIETSPLGQETDGHGRGTGVIRGGMKQRSGNGPEPPLSVSSFIWNGRAPNDATNNSDSSGKLAVSLGALSASKEDGNSSTTFGLRYNPPSSRSTADAIGTGVSRTGRSLSFSEPSFSNAFGLSSATSGFDQEDDDVLRYRPPLPTMDEEAEYAMEPRASRMRSFSTSAALNAGLFSSGLSNSVFGNAGAQDPFIIPNDLVVENENRQLLNHKQSLDSHSAWPSSTGEDAVSSNHRRSVTSTSGYGAPIWEPSGLFQPLPLADERKLQTDRQRTARRFSVAPSSGFHTYDAFLDDVDAGNSSVMNSYNRHAMDSELVQQAQRRHSVAGSNDSYLRSSATPFTLASSLDSMHLEDGNQANKWGLNEDLREVEEEEGEYQTPGSNAAELGKGLSLGQLPHRGSLYVVEFKAGRNDLFYVTENSGMSLKVDDLVIVEADRGKDLGKVVNDSITPRQIQDLQAQQAERAALQAHQDGGSGGSHRVPKEIHPKRIFRMAQQTEIAQLISKNQDELKAMMVCQTKVRQKRLPMEVVDAEYQWCVVD</sequence>
<feature type="region of interest" description="Disordered" evidence="1">
    <location>
        <begin position="416"/>
        <end position="446"/>
    </location>
</feature>
<feature type="region of interest" description="Disordered" evidence="1">
    <location>
        <begin position="1"/>
        <end position="55"/>
    </location>
</feature>
<evidence type="ECO:0000256" key="1">
    <source>
        <dbReference type="SAM" id="MobiDB-lite"/>
    </source>
</evidence>